<keyword evidence="1" id="KW-0812">Transmembrane</keyword>
<reference evidence="2 3" key="1">
    <citation type="submission" date="2016-10" db="EMBL/GenBank/DDBJ databases">
        <authorList>
            <person name="de Groot N.N."/>
        </authorList>
    </citation>
    <scope>NUCLEOTIDE SEQUENCE [LARGE SCALE GENOMIC DNA]</scope>
    <source>
        <strain evidence="3">E92,LMG 26720,CCM 7988</strain>
    </source>
</reference>
<organism evidence="2 3">
    <name type="scientific">Pseudarcicella hirudinis</name>
    <dbReference type="NCBI Taxonomy" id="1079859"/>
    <lineage>
        <taxon>Bacteria</taxon>
        <taxon>Pseudomonadati</taxon>
        <taxon>Bacteroidota</taxon>
        <taxon>Cytophagia</taxon>
        <taxon>Cytophagales</taxon>
        <taxon>Flectobacillaceae</taxon>
        <taxon>Pseudarcicella</taxon>
    </lineage>
</organism>
<dbReference type="STRING" id="1079859.SAMN04515674_10695"/>
<dbReference type="AlphaFoldDB" id="A0A1I5TLB9"/>
<dbReference type="OrthoDB" id="7057889at2"/>
<protein>
    <submittedName>
        <fullName evidence="2">HlyD family secretion protein</fullName>
    </submittedName>
</protein>
<dbReference type="EMBL" id="FOXH01000006">
    <property type="protein sequence ID" value="SFP83671.1"/>
    <property type="molecule type" value="Genomic_DNA"/>
</dbReference>
<dbReference type="RefSeq" id="WP_092017236.1">
    <property type="nucleotide sequence ID" value="NZ_FOXH01000006.1"/>
</dbReference>
<keyword evidence="3" id="KW-1185">Reference proteome</keyword>
<name>A0A1I5TLB9_9BACT</name>
<accession>A0A1I5TLB9</accession>
<sequence>MPAAQHTNFELRSEEIQEIIGHVPHWIVRWGISVIVSVFLIFIFCSYFVRFPDTFETKVMINSKEQPSKLGWYKSDGLEYQPVVKDSQRVNRGDTLLVENNLTTRRKQYFTASIGGQVFIVKGIENNPRKNIMVIYPPISGYNVQLSIPMKGAGKAKKGQNVLIRLDNYPSEEFGFVEGQIISLVPVMIDNYYRAEVKLTNGLTTNMGVKLPLQHFLLGSAEIILEEKNLFQRIFGIKF</sequence>
<evidence type="ECO:0000313" key="3">
    <source>
        <dbReference type="Proteomes" id="UP000199306"/>
    </source>
</evidence>
<gene>
    <name evidence="2" type="ORF">SAMN04515674_10695</name>
</gene>
<proteinExistence type="predicted"/>
<feature type="transmembrane region" description="Helical" evidence="1">
    <location>
        <begin position="27"/>
        <end position="49"/>
    </location>
</feature>
<dbReference type="Proteomes" id="UP000199306">
    <property type="component" value="Unassembled WGS sequence"/>
</dbReference>
<evidence type="ECO:0000256" key="1">
    <source>
        <dbReference type="SAM" id="Phobius"/>
    </source>
</evidence>
<keyword evidence="1" id="KW-0472">Membrane</keyword>
<evidence type="ECO:0000313" key="2">
    <source>
        <dbReference type="EMBL" id="SFP83671.1"/>
    </source>
</evidence>
<keyword evidence="1" id="KW-1133">Transmembrane helix</keyword>